<dbReference type="EMBL" id="GU474941">
    <property type="protein sequence ID" value="ADI20420.1"/>
    <property type="molecule type" value="Genomic_DNA"/>
</dbReference>
<organism evidence="5">
    <name type="scientific">uncultured alpha proteobacterium EB080_L43F08</name>
    <dbReference type="NCBI Taxonomy" id="710797"/>
    <lineage>
        <taxon>Bacteria</taxon>
        <taxon>Pseudomonadati</taxon>
        <taxon>Pseudomonadota</taxon>
        <taxon>Alphaproteobacteria</taxon>
        <taxon>environmental samples</taxon>
    </lineage>
</organism>
<dbReference type="SUPFAM" id="SSF55248">
    <property type="entry name" value="PCD-like"/>
    <property type="match status" value="1"/>
</dbReference>
<evidence type="ECO:0000256" key="3">
    <source>
        <dbReference type="ARBA" id="ARBA00023239"/>
    </source>
</evidence>
<comment type="catalytic activity">
    <reaction evidence="1 4">
        <text>(4aS,6R)-4a-hydroxy-L-erythro-5,6,7,8-tetrahydrobiopterin = (6R)-L-erythro-6,7-dihydrobiopterin + H2O</text>
        <dbReference type="Rhea" id="RHEA:11920"/>
        <dbReference type="ChEBI" id="CHEBI:15377"/>
        <dbReference type="ChEBI" id="CHEBI:15642"/>
        <dbReference type="ChEBI" id="CHEBI:43120"/>
        <dbReference type="EC" id="4.2.1.96"/>
    </reaction>
</comment>
<dbReference type="InterPro" id="IPR001533">
    <property type="entry name" value="Pterin_deHydtase"/>
</dbReference>
<accession>E0Y179</accession>
<dbReference type="NCBIfam" id="NF002018">
    <property type="entry name" value="PRK00823.1-3"/>
    <property type="match status" value="1"/>
</dbReference>
<dbReference type="HAMAP" id="MF_00434">
    <property type="entry name" value="Pterin_4_alpha"/>
    <property type="match status" value="1"/>
</dbReference>
<comment type="similarity">
    <text evidence="2 4">Belongs to the pterin-4-alpha-carbinolamine dehydratase family.</text>
</comment>
<proteinExistence type="inferred from homology"/>
<dbReference type="PANTHER" id="PTHR12599">
    <property type="entry name" value="PTERIN-4-ALPHA-CARBINOLAMINE DEHYDRATASE"/>
    <property type="match status" value="1"/>
</dbReference>
<dbReference type="EC" id="4.2.1.96" evidence="4"/>
<dbReference type="AlphaFoldDB" id="E0Y179"/>
<dbReference type="Gene3D" id="3.30.1360.20">
    <property type="entry name" value="Transcriptional coactivator/pterin dehydratase"/>
    <property type="match status" value="1"/>
</dbReference>
<dbReference type="GO" id="GO:0008124">
    <property type="term" value="F:4-alpha-hydroxytetrahydrobiopterin dehydratase activity"/>
    <property type="evidence" value="ECO:0007669"/>
    <property type="project" value="UniProtKB-UniRule"/>
</dbReference>
<keyword evidence="3 4" id="KW-0456">Lyase</keyword>
<evidence type="ECO:0000256" key="1">
    <source>
        <dbReference type="ARBA" id="ARBA00001554"/>
    </source>
</evidence>
<dbReference type="CDD" id="cd00914">
    <property type="entry name" value="PCD_DCoH_subfamily_b"/>
    <property type="match status" value="1"/>
</dbReference>
<name>E0Y179_9PROT</name>
<evidence type="ECO:0000256" key="4">
    <source>
        <dbReference type="HAMAP-Rule" id="MF_00434"/>
    </source>
</evidence>
<dbReference type="Pfam" id="PF01329">
    <property type="entry name" value="Pterin_4a"/>
    <property type="match status" value="1"/>
</dbReference>
<dbReference type="InterPro" id="IPR036428">
    <property type="entry name" value="PCD_sf"/>
</dbReference>
<evidence type="ECO:0000313" key="5">
    <source>
        <dbReference type="EMBL" id="ADI20420.1"/>
    </source>
</evidence>
<evidence type="ECO:0000256" key="2">
    <source>
        <dbReference type="ARBA" id="ARBA00006472"/>
    </source>
</evidence>
<reference evidence="5" key="1">
    <citation type="journal article" date="2011" name="Environ. Microbiol.">
        <title>Time-series analyses of Monterey Bay coastal microbial picoplankton using a 'genome proxy' microarray.</title>
        <authorList>
            <person name="Rich V.I."/>
            <person name="Pham V.D."/>
            <person name="Eppley J."/>
            <person name="Shi Y."/>
            <person name="DeLong E.F."/>
        </authorList>
    </citation>
    <scope>NUCLEOTIDE SEQUENCE</scope>
</reference>
<sequence length="99" mass="11407">MPAILTQIERNDELSVLLKSGWEMVENRDAIYKKFKFKSFIRAFGWMSSIAIIAEKIDHHPEWVNVYNTVEVTLTTHSANGLTKLDLALAKKMDIQKNN</sequence>
<protein>
    <recommendedName>
        <fullName evidence="4">Putative pterin-4-alpha-carbinolamine dehydratase</fullName>
        <shortName evidence="4">PHS</shortName>
        <ecNumber evidence="4">4.2.1.96</ecNumber>
    </recommendedName>
    <alternativeName>
        <fullName evidence="4">4-alpha-hydroxy-tetrahydropterin dehydratase</fullName>
    </alternativeName>
    <alternativeName>
        <fullName evidence="4">Pterin carbinolamine dehydratase</fullName>
        <shortName evidence="4">PCD</shortName>
    </alternativeName>
</protein>
<dbReference type="GO" id="GO:0006729">
    <property type="term" value="P:tetrahydrobiopterin biosynthetic process"/>
    <property type="evidence" value="ECO:0007669"/>
    <property type="project" value="InterPro"/>
</dbReference>
<dbReference type="PANTHER" id="PTHR12599:SF0">
    <property type="entry name" value="PTERIN-4-ALPHA-CARBINOLAMINE DEHYDRATASE"/>
    <property type="match status" value="1"/>
</dbReference>